<dbReference type="InterPro" id="IPR013766">
    <property type="entry name" value="Thioredoxin_domain"/>
</dbReference>
<keyword evidence="3" id="KW-1185">Reference proteome</keyword>
<dbReference type="GO" id="GO:0016209">
    <property type="term" value="F:antioxidant activity"/>
    <property type="evidence" value="ECO:0007669"/>
    <property type="project" value="InterPro"/>
</dbReference>
<gene>
    <name evidence="2" type="ORF">Cha6605_6140</name>
</gene>
<accession>K9UPF1</accession>
<evidence type="ECO:0000259" key="1">
    <source>
        <dbReference type="PROSITE" id="PS51352"/>
    </source>
</evidence>
<proteinExistence type="predicted"/>
<dbReference type="HOGENOM" id="CLU_132019_0_0_3"/>
<name>K9UPF1_CHAP6</name>
<dbReference type="Gene3D" id="3.40.30.10">
    <property type="entry name" value="Glutaredoxin"/>
    <property type="match status" value="1"/>
</dbReference>
<dbReference type="GO" id="GO:0016491">
    <property type="term" value="F:oxidoreductase activity"/>
    <property type="evidence" value="ECO:0007669"/>
    <property type="project" value="InterPro"/>
</dbReference>
<dbReference type="RefSeq" id="WP_015328857.1">
    <property type="nucleotide sequence ID" value="NC_020053.1"/>
</dbReference>
<dbReference type="Proteomes" id="UP000010366">
    <property type="component" value="Plasmid pCHA6605.01"/>
</dbReference>
<dbReference type="PROSITE" id="PS51352">
    <property type="entry name" value="THIOREDOXIN_2"/>
    <property type="match status" value="1"/>
</dbReference>
<dbReference type="eggNOG" id="COG1225">
    <property type="taxonomic scope" value="Bacteria"/>
</dbReference>
<keyword evidence="2" id="KW-0614">Plasmid</keyword>
<dbReference type="Pfam" id="PF00578">
    <property type="entry name" value="AhpC-TSA"/>
    <property type="match status" value="1"/>
</dbReference>
<geneLocation type="plasmid" evidence="2 3">
    <name>pCHA6605.01</name>
</geneLocation>
<sequence length="181" mass="20363">MTVQTEKTTSPKLIMGHPAPNLEVKTLAGGVWNLATQPNDKYTAIVFYRGLHCPFCQEYIAAVDKQLTEFNRIGVNVIAISGDTLERAQEFKAVSKIENLAIGYGLTLEDMHQWGLYISKGHFESEPAIFSEPATFIVKPDGRLYYANIGTHPFARPDLSILLRGLDYIVNHDYPFRGTEW</sequence>
<dbReference type="EMBL" id="CP003601">
    <property type="protein sequence ID" value="AFY96972.1"/>
    <property type="molecule type" value="Genomic_DNA"/>
</dbReference>
<dbReference type="AlphaFoldDB" id="K9UPF1"/>
<dbReference type="SUPFAM" id="SSF52833">
    <property type="entry name" value="Thioredoxin-like"/>
    <property type="match status" value="1"/>
</dbReference>
<evidence type="ECO:0000313" key="3">
    <source>
        <dbReference type="Proteomes" id="UP000010366"/>
    </source>
</evidence>
<dbReference type="KEGG" id="cmp:Cha6605_6140"/>
<protein>
    <submittedName>
        <fullName evidence="2">Peroxiredoxin</fullName>
    </submittedName>
</protein>
<dbReference type="CDD" id="cd02970">
    <property type="entry name" value="PRX_like2"/>
    <property type="match status" value="1"/>
</dbReference>
<dbReference type="OrthoDB" id="9809746at2"/>
<evidence type="ECO:0000313" key="2">
    <source>
        <dbReference type="EMBL" id="AFY96972.1"/>
    </source>
</evidence>
<organism evidence="2 3">
    <name type="scientific">Chamaesiphon minutus (strain ATCC 27169 / PCC 6605)</name>
    <dbReference type="NCBI Taxonomy" id="1173020"/>
    <lineage>
        <taxon>Bacteria</taxon>
        <taxon>Bacillati</taxon>
        <taxon>Cyanobacteriota</taxon>
        <taxon>Cyanophyceae</taxon>
        <taxon>Gomontiellales</taxon>
        <taxon>Chamaesiphonaceae</taxon>
        <taxon>Chamaesiphon</taxon>
    </lineage>
</organism>
<feature type="domain" description="Thioredoxin" evidence="1">
    <location>
        <begin position="13"/>
        <end position="171"/>
    </location>
</feature>
<reference evidence="2" key="1">
    <citation type="submission" date="2012-05" db="EMBL/GenBank/DDBJ databases">
        <title>Noncontiguous Finished plasmid 1 of genome of Chamaesiphon sp. PCC 6605.</title>
        <authorList>
            <consortium name="US DOE Joint Genome Institute"/>
            <person name="Gugger M."/>
            <person name="Coursin T."/>
            <person name="Rippka R."/>
            <person name="Tandeau De Marsac N."/>
            <person name="Huntemann M."/>
            <person name="Wei C.-L."/>
            <person name="Han J."/>
            <person name="Detter J.C."/>
            <person name="Han C."/>
            <person name="Tapia R."/>
            <person name="Chen A."/>
            <person name="Kyrpides N."/>
            <person name="Mavromatis K."/>
            <person name="Markowitz V."/>
            <person name="Szeto E."/>
            <person name="Ivanova N."/>
            <person name="Pagani I."/>
            <person name="Pati A."/>
            <person name="Goodwin L."/>
            <person name="Nordberg H.P."/>
            <person name="Cantor M.N."/>
            <person name="Hua S.X."/>
            <person name="Woyke T."/>
            <person name="Kerfeld C.A."/>
        </authorList>
    </citation>
    <scope>NUCLEOTIDE SEQUENCE [LARGE SCALE GENOMIC DNA]</scope>
    <source>
        <strain evidence="2">PCC 6605</strain>
        <plasmid evidence="2">pCHA6605.01</plasmid>
    </source>
</reference>
<dbReference type="InterPro" id="IPR036249">
    <property type="entry name" value="Thioredoxin-like_sf"/>
</dbReference>
<dbReference type="InterPro" id="IPR000866">
    <property type="entry name" value="AhpC/TSA"/>
</dbReference>